<dbReference type="GO" id="GO:0005886">
    <property type="term" value="C:plasma membrane"/>
    <property type="evidence" value="ECO:0007669"/>
    <property type="project" value="UniProtKB-SubCell"/>
</dbReference>
<evidence type="ECO:0000256" key="7">
    <source>
        <dbReference type="ARBA" id="ARBA00022692"/>
    </source>
</evidence>
<dbReference type="SUPFAM" id="SSF55874">
    <property type="entry name" value="ATPase domain of HSP90 chaperone/DNA topoisomerase II/histidine kinase"/>
    <property type="match status" value="1"/>
</dbReference>
<dbReference type="PANTHER" id="PTHR45453:SF2">
    <property type="entry name" value="HISTIDINE KINASE"/>
    <property type="match status" value="1"/>
</dbReference>
<evidence type="ECO:0000256" key="3">
    <source>
        <dbReference type="ARBA" id="ARBA00012438"/>
    </source>
</evidence>
<dbReference type="EC" id="2.7.13.3" evidence="3"/>
<dbReference type="InterPro" id="IPR004358">
    <property type="entry name" value="Sig_transdc_His_kin-like_C"/>
</dbReference>
<evidence type="ECO:0000256" key="1">
    <source>
        <dbReference type="ARBA" id="ARBA00000085"/>
    </source>
</evidence>
<evidence type="ECO:0000256" key="2">
    <source>
        <dbReference type="ARBA" id="ARBA00004651"/>
    </source>
</evidence>
<dbReference type="PANTHER" id="PTHR45453">
    <property type="entry name" value="PHOSPHATE REGULON SENSOR PROTEIN PHOR"/>
    <property type="match status" value="1"/>
</dbReference>
<evidence type="ECO:0000256" key="5">
    <source>
        <dbReference type="ARBA" id="ARBA00022553"/>
    </source>
</evidence>
<evidence type="ECO:0000256" key="9">
    <source>
        <dbReference type="ARBA" id="ARBA00022989"/>
    </source>
</evidence>
<evidence type="ECO:0000256" key="6">
    <source>
        <dbReference type="ARBA" id="ARBA00022679"/>
    </source>
</evidence>
<evidence type="ECO:0000256" key="8">
    <source>
        <dbReference type="ARBA" id="ARBA00022777"/>
    </source>
</evidence>
<dbReference type="InterPro" id="IPR036097">
    <property type="entry name" value="HisK_dim/P_sf"/>
</dbReference>
<reference evidence="14" key="1">
    <citation type="journal article" date="2021" name="PeerJ">
        <title>Extensive microbial diversity within the chicken gut microbiome revealed by metagenomics and culture.</title>
        <authorList>
            <person name="Gilroy R."/>
            <person name="Ravi A."/>
            <person name="Getino M."/>
            <person name="Pursley I."/>
            <person name="Horton D.L."/>
            <person name="Alikhan N.F."/>
            <person name="Baker D."/>
            <person name="Gharbi K."/>
            <person name="Hall N."/>
            <person name="Watson M."/>
            <person name="Adriaenssens E.M."/>
            <person name="Foster-Nyarko E."/>
            <person name="Jarju S."/>
            <person name="Secka A."/>
            <person name="Antonio M."/>
            <person name="Oren A."/>
            <person name="Chaudhuri R.R."/>
            <person name="La Ragione R."/>
            <person name="Hildebrand F."/>
            <person name="Pallen M.J."/>
        </authorList>
    </citation>
    <scope>NUCLEOTIDE SEQUENCE</scope>
    <source>
        <strain evidence="14">CHK188-11489</strain>
    </source>
</reference>
<accession>A0A9D2JNY3</accession>
<keyword evidence="7 12" id="KW-0812">Transmembrane</keyword>
<dbReference type="SUPFAM" id="SSF47384">
    <property type="entry name" value="Homodimeric domain of signal transducing histidine kinase"/>
    <property type="match status" value="1"/>
</dbReference>
<comment type="caution">
    <text evidence="14">The sequence shown here is derived from an EMBL/GenBank/DDBJ whole genome shotgun (WGS) entry which is preliminary data.</text>
</comment>
<dbReference type="PROSITE" id="PS50109">
    <property type="entry name" value="HIS_KIN"/>
    <property type="match status" value="1"/>
</dbReference>
<dbReference type="InterPro" id="IPR036890">
    <property type="entry name" value="HATPase_C_sf"/>
</dbReference>
<feature type="transmembrane region" description="Helical" evidence="12">
    <location>
        <begin position="12"/>
        <end position="31"/>
    </location>
</feature>
<keyword evidence="5" id="KW-0597">Phosphoprotein</keyword>
<organism evidence="14 15">
    <name type="scientific">Candidatus Gemmiger avistercoris</name>
    <dbReference type="NCBI Taxonomy" id="2838606"/>
    <lineage>
        <taxon>Bacteria</taxon>
        <taxon>Bacillati</taxon>
        <taxon>Bacillota</taxon>
        <taxon>Clostridia</taxon>
        <taxon>Eubacteriales</taxon>
        <taxon>Gemmiger</taxon>
    </lineage>
</organism>
<dbReference type="EMBL" id="DXBF01000012">
    <property type="protein sequence ID" value="HIZ61463.1"/>
    <property type="molecule type" value="Genomic_DNA"/>
</dbReference>
<evidence type="ECO:0000256" key="12">
    <source>
        <dbReference type="SAM" id="Phobius"/>
    </source>
</evidence>
<keyword evidence="8 14" id="KW-0418">Kinase</keyword>
<dbReference type="InterPro" id="IPR003594">
    <property type="entry name" value="HATPase_dom"/>
</dbReference>
<dbReference type="Proteomes" id="UP000824105">
    <property type="component" value="Unassembled WGS sequence"/>
</dbReference>
<evidence type="ECO:0000313" key="15">
    <source>
        <dbReference type="Proteomes" id="UP000824105"/>
    </source>
</evidence>
<dbReference type="GO" id="GO:0004721">
    <property type="term" value="F:phosphoprotein phosphatase activity"/>
    <property type="evidence" value="ECO:0007669"/>
    <property type="project" value="TreeGrafter"/>
</dbReference>
<dbReference type="InterPro" id="IPR003661">
    <property type="entry name" value="HisK_dim/P_dom"/>
</dbReference>
<name>A0A9D2JNY3_9FIRM</name>
<comment type="subcellular location">
    <subcellularLocation>
        <location evidence="2">Cell membrane</location>
        <topology evidence="2">Multi-pass membrane protein</topology>
    </subcellularLocation>
</comment>
<evidence type="ECO:0000259" key="13">
    <source>
        <dbReference type="PROSITE" id="PS50109"/>
    </source>
</evidence>
<dbReference type="SMART" id="SM00387">
    <property type="entry name" value="HATPase_c"/>
    <property type="match status" value="1"/>
</dbReference>
<dbReference type="GO" id="GO:0016036">
    <property type="term" value="P:cellular response to phosphate starvation"/>
    <property type="evidence" value="ECO:0007669"/>
    <property type="project" value="TreeGrafter"/>
</dbReference>
<feature type="transmembrane region" description="Helical" evidence="12">
    <location>
        <begin position="37"/>
        <end position="58"/>
    </location>
</feature>
<evidence type="ECO:0000256" key="11">
    <source>
        <dbReference type="ARBA" id="ARBA00023136"/>
    </source>
</evidence>
<evidence type="ECO:0000256" key="4">
    <source>
        <dbReference type="ARBA" id="ARBA00022475"/>
    </source>
</evidence>
<keyword evidence="11 12" id="KW-0472">Membrane</keyword>
<dbReference type="InterPro" id="IPR005467">
    <property type="entry name" value="His_kinase_dom"/>
</dbReference>
<evidence type="ECO:0000256" key="10">
    <source>
        <dbReference type="ARBA" id="ARBA00023012"/>
    </source>
</evidence>
<feature type="domain" description="Histidine kinase" evidence="13">
    <location>
        <begin position="126"/>
        <end position="331"/>
    </location>
</feature>
<dbReference type="CDD" id="cd00082">
    <property type="entry name" value="HisKA"/>
    <property type="match status" value="1"/>
</dbReference>
<dbReference type="Gene3D" id="3.30.565.10">
    <property type="entry name" value="Histidine kinase-like ATPase, C-terminal domain"/>
    <property type="match status" value="1"/>
</dbReference>
<dbReference type="PRINTS" id="PR00344">
    <property type="entry name" value="BCTRLSENSOR"/>
</dbReference>
<sequence>MRAVDYLADRAFALACFAAAEALVFGLLWLVEVPLVFILFAGGIFLAAFAAALLRDFFRKRRYYGRLLALLDQMDEKTLLMEAAGRPAFPEARVVAHILQCNGKYLNDQLAEQERQSREYREFLDAWVHEIKTPIAAARLIVENDKNPTTLKLDGELRRIDALVELVLYYARSGDVEKDFRVESTTLQALVHAALKACSRPIIQAGGQVQTDGLDVPVCADRKSCVFILGQILTNAVKYRQGALRLEISGKAERNRALLTIRDNGTGIDAADLPRVFDKGFTGQNGRRFPHSTGIGLYLCRELCRKMNMEIAIDSEKGRGTAVTLAFPTESMLQGAGL</sequence>
<dbReference type="GO" id="GO:0000155">
    <property type="term" value="F:phosphorelay sensor kinase activity"/>
    <property type="evidence" value="ECO:0007669"/>
    <property type="project" value="InterPro"/>
</dbReference>
<reference evidence="14" key="2">
    <citation type="submission" date="2021-04" db="EMBL/GenBank/DDBJ databases">
        <authorList>
            <person name="Gilroy R."/>
        </authorList>
    </citation>
    <scope>NUCLEOTIDE SEQUENCE</scope>
    <source>
        <strain evidence="14">CHK188-11489</strain>
    </source>
</reference>
<dbReference type="AlphaFoldDB" id="A0A9D2JNY3"/>
<keyword evidence="10" id="KW-0902">Two-component regulatory system</keyword>
<keyword evidence="4" id="KW-1003">Cell membrane</keyword>
<protein>
    <recommendedName>
        <fullName evidence="3">histidine kinase</fullName>
        <ecNumber evidence="3">2.7.13.3</ecNumber>
    </recommendedName>
</protein>
<proteinExistence type="predicted"/>
<comment type="catalytic activity">
    <reaction evidence="1">
        <text>ATP + protein L-histidine = ADP + protein N-phospho-L-histidine.</text>
        <dbReference type="EC" id="2.7.13.3"/>
    </reaction>
</comment>
<gene>
    <name evidence="14" type="ORF">H9724_01655</name>
</gene>
<dbReference type="Pfam" id="PF02518">
    <property type="entry name" value="HATPase_c"/>
    <property type="match status" value="1"/>
</dbReference>
<evidence type="ECO:0000313" key="14">
    <source>
        <dbReference type="EMBL" id="HIZ61463.1"/>
    </source>
</evidence>
<keyword evidence="6" id="KW-0808">Transferase</keyword>
<keyword evidence="9 12" id="KW-1133">Transmembrane helix</keyword>
<dbReference type="InterPro" id="IPR050351">
    <property type="entry name" value="BphY/WalK/GraS-like"/>
</dbReference>